<proteinExistence type="predicted"/>
<evidence type="ECO:0000313" key="1">
    <source>
        <dbReference type="EMBL" id="KAG9220884.1"/>
    </source>
</evidence>
<dbReference type="EMBL" id="WQMT02000007">
    <property type="protein sequence ID" value="KAG9220884.1"/>
    <property type="molecule type" value="Genomic_DNA"/>
</dbReference>
<gene>
    <name evidence="1" type="ORF">CCMSSC00406_0002516</name>
</gene>
<sequence>MDVPFASSGAMNRMHYSIVRKVEEAPSTGAADQLLQEEARAMQHELSQPGLSQRRSKECLIMIMYCAMATTFGSLDHRVTDSALPHAVTLAESGGTIQNKRIGYLFFAQMMPVAHELQLMLVNTLRKDLESPDVPHICIALDSLCESPNELVIPAVQSRLHDLLSHSSVNVRRRALLAYKSLSQAEPTLLTQISTKLYKRMGDEDTSVATAAILTSLALVKADESLKARVADEFNALWRNLQPHSHDSSLRHFLLVLLFALSSVGLAIQNLNSLIKIIRTTAKPSRGKNLEQQLSSLTPSFSPVRSVRGLLTSSDVNDQYTFLSCLECLSPALWAGTTPDIPPVLEAWEVERVMQLLYSKDPLMRRKTLGILNQVDHNIVVNYYQQILQTVADSGHGSADAVILLLEIVEVQTASDGEAYAREVKELFRILEGPPLSPKQGVSEEAVQIILTRIMSGDDAYRINCATALRTAIAEAEVHAGPTLIVLVSALAVEYAESVSVSPVHIMRGLGSLLKNCSAAVQDACLLAMLRLSALCEDIPNDIVEHVSVTKDQGGRYVKRVRASLIFVLPDFLAALQEHEARQLQSTTHSQSSRVPTPVSSPPKSESRKLSPKLRYKAYELPPSTPPKRSHLATPRHSPNMTIERSPLRRPGLIDTLSNTVSPGELALAAGSDQLEISTSSLQVLDDISSRMDLIAFDTPTAPDEYQLNMGSEDLDFEATWDSLSDTSGARGWCSILMEGVLRILQQSLEGYRLQVIAVDYPPFLGELKILITNGSTSHALVRLKESEEDSCLWRMRCADAGLRTRLKRLFADEEGA</sequence>
<accession>A0ACB7ITN0</accession>
<evidence type="ECO:0000313" key="2">
    <source>
        <dbReference type="Proteomes" id="UP000824881"/>
    </source>
</evidence>
<dbReference type="Proteomes" id="UP000824881">
    <property type="component" value="Unassembled WGS sequence"/>
</dbReference>
<protein>
    <submittedName>
        <fullName evidence="1">Uncharacterized protein</fullName>
    </submittedName>
</protein>
<organism evidence="1 2">
    <name type="scientific">Pleurotus cornucopiae</name>
    <name type="common">Cornucopia mushroom</name>
    <dbReference type="NCBI Taxonomy" id="5321"/>
    <lineage>
        <taxon>Eukaryota</taxon>
        <taxon>Fungi</taxon>
        <taxon>Dikarya</taxon>
        <taxon>Basidiomycota</taxon>
        <taxon>Agaricomycotina</taxon>
        <taxon>Agaricomycetes</taxon>
        <taxon>Agaricomycetidae</taxon>
        <taxon>Agaricales</taxon>
        <taxon>Pleurotineae</taxon>
        <taxon>Pleurotaceae</taxon>
        <taxon>Pleurotus</taxon>
    </lineage>
</organism>
<keyword evidence="2" id="KW-1185">Reference proteome</keyword>
<comment type="caution">
    <text evidence="1">The sequence shown here is derived from an EMBL/GenBank/DDBJ whole genome shotgun (WGS) entry which is preliminary data.</text>
</comment>
<name>A0ACB7ITN0_PLECO</name>
<reference evidence="1 2" key="1">
    <citation type="journal article" date="2021" name="Appl. Environ. Microbiol.">
        <title>Genetic linkage and physical mapping for an oyster mushroom Pleurotus cornucopiae and QTL analysis for the trait cap color.</title>
        <authorList>
            <person name="Zhang Y."/>
            <person name="Gao W."/>
            <person name="Sonnenberg A."/>
            <person name="Chen Q."/>
            <person name="Zhang J."/>
            <person name="Huang C."/>
        </authorList>
    </citation>
    <scope>NUCLEOTIDE SEQUENCE [LARGE SCALE GENOMIC DNA]</scope>
    <source>
        <strain evidence="1">CCMSSC00406</strain>
    </source>
</reference>